<dbReference type="GO" id="GO:0016020">
    <property type="term" value="C:membrane"/>
    <property type="evidence" value="ECO:0007669"/>
    <property type="project" value="UniProtKB-SubCell"/>
</dbReference>
<feature type="transmembrane region" description="Helical" evidence="7">
    <location>
        <begin position="99"/>
        <end position="117"/>
    </location>
</feature>
<evidence type="ECO:0000256" key="6">
    <source>
        <dbReference type="SAM" id="MobiDB-lite"/>
    </source>
</evidence>
<dbReference type="OrthoDB" id="446368at2759"/>
<reference evidence="8 9" key="1">
    <citation type="journal article" date="2016" name="Genome Biol. Evol.">
        <title>Gene Family Evolution Reflects Adaptation to Soil Environmental Stressors in the Genome of the Collembolan Orchesella cincta.</title>
        <authorList>
            <person name="Faddeeva-Vakhrusheva A."/>
            <person name="Derks M.F."/>
            <person name="Anvar S.Y."/>
            <person name="Agamennone V."/>
            <person name="Suring W."/>
            <person name="Smit S."/>
            <person name="van Straalen N.M."/>
            <person name="Roelofs D."/>
        </authorList>
    </citation>
    <scope>NUCLEOTIDE SEQUENCE [LARGE SCALE GENOMIC DNA]</scope>
    <source>
        <tissue evidence="8">Mixed pool</tissue>
    </source>
</reference>
<evidence type="ECO:0000256" key="1">
    <source>
        <dbReference type="ARBA" id="ARBA00004141"/>
    </source>
</evidence>
<evidence type="ECO:0000256" key="7">
    <source>
        <dbReference type="SAM" id="Phobius"/>
    </source>
</evidence>
<dbReference type="Proteomes" id="UP000094527">
    <property type="component" value="Unassembled WGS sequence"/>
</dbReference>
<organism evidence="8 9">
    <name type="scientific">Orchesella cincta</name>
    <name type="common">Springtail</name>
    <name type="synonym">Podura cincta</name>
    <dbReference type="NCBI Taxonomy" id="48709"/>
    <lineage>
        <taxon>Eukaryota</taxon>
        <taxon>Metazoa</taxon>
        <taxon>Ecdysozoa</taxon>
        <taxon>Arthropoda</taxon>
        <taxon>Hexapoda</taxon>
        <taxon>Collembola</taxon>
        <taxon>Entomobryomorpha</taxon>
        <taxon>Entomobryoidea</taxon>
        <taxon>Orchesellidae</taxon>
        <taxon>Orchesellinae</taxon>
        <taxon>Orchesella</taxon>
    </lineage>
</organism>
<evidence type="ECO:0000256" key="3">
    <source>
        <dbReference type="ARBA" id="ARBA00022692"/>
    </source>
</evidence>
<feature type="transmembrane region" description="Helical" evidence="7">
    <location>
        <begin position="194"/>
        <end position="211"/>
    </location>
</feature>
<dbReference type="SUPFAM" id="SSF103473">
    <property type="entry name" value="MFS general substrate transporter"/>
    <property type="match status" value="1"/>
</dbReference>
<evidence type="ECO:0000256" key="4">
    <source>
        <dbReference type="ARBA" id="ARBA00022989"/>
    </source>
</evidence>
<dbReference type="InterPro" id="IPR036259">
    <property type="entry name" value="MFS_trans_sf"/>
</dbReference>
<dbReference type="AlphaFoldDB" id="A0A1D2M463"/>
<comment type="caution">
    <text evidence="8">The sequence shown here is derived from an EMBL/GenBank/DDBJ whole genome shotgun (WGS) entry which is preliminary data.</text>
</comment>
<keyword evidence="5 7" id="KW-0472">Membrane</keyword>
<dbReference type="PANTHER" id="PTHR23506">
    <property type="entry name" value="GH10249P"/>
    <property type="match status" value="1"/>
</dbReference>
<dbReference type="EMBL" id="LJIJ01004821">
    <property type="protein sequence ID" value="ODM87702.1"/>
    <property type="molecule type" value="Genomic_DNA"/>
</dbReference>
<accession>A0A1D2M463</accession>
<evidence type="ECO:0000313" key="8">
    <source>
        <dbReference type="EMBL" id="ODM87702.1"/>
    </source>
</evidence>
<feature type="transmembrane region" description="Helical" evidence="7">
    <location>
        <begin position="161"/>
        <end position="182"/>
    </location>
</feature>
<name>A0A1D2M463_ORCCI</name>
<dbReference type="PANTHER" id="PTHR23506:SF26">
    <property type="entry name" value="MFS-TYPE TRANSPORTER SLC18B1"/>
    <property type="match status" value="1"/>
</dbReference>
<keyword evidence="9" id="KW-1185">Reference proteome</keyword>
<evidence type="ECO:0000313" key="9">
    <source>
        <dbReference type="Proteomes" id="UP000094527"/>
    </source>
</evidence>
<dbReference type="STRING" id="48709.A0A1D2M463"/>
<keyword evidence="4 7" id="KW-1133">Transmembrane helix</keyword>
<evidence type="ECO:0000256" key="5">
    <source>
        <dbReference type="ARBA" id="ARBA00023136"/>
    </source>
</evidence>
<comment type="subcellular location">
    <subcellularLocation>
        <location evidence="1">Membrane</location>
        <topology evidence="1">Multi-pass membrane protein</topology>
    </subcellularLocation>
</comment>
<keyword evidence="2" id="KW-0813">Transport</keyword>
<feature type="region of interest" description="Disordered" evidence="6">
    <location>
        <begin position="20"/>
        <end position="59"/>
    </location>
</feature>
<feature type="transmembrane region" description="Helical" evidence="7">
    <location>
        <begin position="129"/>
        <end position="149"/>
    </location>
</feature>
<protein>
    <submittedName>
        <fullName evidence="8">MFS-type transporter SLC18B1</fullName>
    </submittedName>
</protein>
<dbReference type="InterPro" id="IPR050930">
    <property type="entry name" value="MFS_Vesicular_Transporter"/>
</dbReference>
<sequence>MSISRRSYTRGAMFGNIPDYIGSPMTRRPSDVMSTSSAEDDRDREGSFSDESGDGDDLHQTRQSSVNIIADLFAGIVYSLQAPFYPQEAEKKGATPTEYGLVFGVFELTMFLVSPFYGKFTLDQIQDRVWFIGLSFLIRILEASGNAGFSTASFTIIACEFPDSVATTFASLETFFGLGLIVGPTMGGWTLSSWWVLILPFAAVTGALLFFEQRNNDS</sequence>
<dbReference type="Gene3D" id="1.20.1250.20">
    <property type="entry name" value="MFS general substrate transporter like domains"/>
    <property type="match status" value="1"/>
</dbReference>
<keyword evidence="3 7" id="KW-0812">Transmembrane</keyword>
<proteinExistence type="predicted"/>
<gene>
    <name evidence="8" type="ORF">Ocin01_18980</name>
</gene>
<dbReference type="GO" id="GO:0022857">
    <property type="term" value="F:transmembrane transporter activity"/>
    <property type="evidence" value="ECO:0007669"/>
    <property type="project" value="TreeGrafter"/>
</dbReference>
<evidence type="ECO:0000256" key="2">
    <source>
        <dbReference type="ARBA" id="ARBA00022448"/>
    </source>
</evidence>